<accession>A0A368TY99</accession>
<dbReference type="RefSeq" id="WP_114478673.1">
    <property type="nucleotide sequence ID" value="NZ_QPII01000005.1"/>
</dbReference>
<keyword evidence="3" id="KW-1185">Reference proteome</keyword>
<evidence type="ECO:0000256" key="1">
    <source>
        <dbReference type="SAM" id="Phobius"/>
    </source>
</evidence>
<evidence type="ECO:0000313" key="2">
    <source>
        <dbReference type="EMBL" id="RCV89740.1"/>
    </source>
</evidence>
<comment type="caution">
    <text evidence="2">The sequence shown here is derived from an EMBL/GenBank/DDBJ whole genome shotgun (WGS) entry which is preliminary data.</text>
</comment>
<gene>
    <name evidence="2" type="ORF">DU505_09055</name>
</gene>
<proteinExistence type="predicted"/>
<evidence type="ECO:0000313" key="3">
    <source>
        <dbReference type="Proteomes" id="UP000252405"/>
    </source>
</evidence>
<dbReference type="OrthoDB" id="6163738at2"/>
<dbReference type="EMBL" id="QPII01000005">
    <property type="protein sequence ID" value="RCV89740.1"/>
    <property type="molecule type" value="Genomic_DNA"/>
</dbReference>
<dbReference type="AlphaFoldDB" id="A0A368TY99"/>
<sequence>MNKHLWRRGERIVFENGVVLGVMLFFSFMAWVLFWPHRSEIKVVDMRSAEVSRYEKVKASYSERVADLMSYNDYFYEQSLSILRQHKLNCLMADHAVIAGESQEVVSALAARRENLCDVFKEAADMVDTYVERLASANASSTTLLKFYHIEEDEEKEIGPFFTKEECSEISSRLMQLGEQVTSCKPYEAWHYPLFFPEQ</sequence>
<reference evidence="2 3" key="1">
    <citation type="submission" date="2018-07" db="EMBL/GenBank/DDBJ databases">
        <title>Halomonas montanilacus sp. nov., isolated from Lake Pengyan on Tibetan Plateau.</title>
        <authorList>
            <person name="Lu H."/>
            <person name="Xing P."/>
            <person name="Wu Q."/>
        </authorList>
    </citation>
    <scope>NUCLEOTIDE SEQUENCE [LARGE SCALE GENOMIC DNA]</scope>
    <source>
        <strain evidence="2 3">PYC7W</strain>
    </source>
</reference>
<protein>
    <submittedName>
        <fullName evidence="2">Uncharacterized protein</fullName>
    </submittedName>
</protein>
<feature type="transmembrane region" description="Helical" evidence="1">
    <location>
        <begin position="12"/>
        <end position="35"/>
    </location>
</feature>
<dbReference type="Proteomes" id="UP000252405">
    <property type="component" value="Unassembled WGS sequence"/>
</dbReference>
<organism evidence="2 3">
    <name type="scientific">Billgrantia montanilacus</name>
    <dbReference type="NCBI Taxonomy" id="2282305"/>
    <lineage>
        <taxon>Bacteria</taxon>
        <taxon>Pseudomonadati</taxon>
        <taxon>Pseudomonadota</taxon>
        <taxon>Gammaproteobacteria</taxon>
        <taxon>Oceanospirillales</taxon>
        <taxon>Halomonadaceae</taxon>
        <taxon>Billgrantia</taxon>
    </lineage>
</organism>
<keyword evidence="1" id="KW-0812">Transmembrane</keyword>
<keyword evidence="1" id="KW-0472">Membrane</keyword>
<keyword evidence="1" id="KW-1133">Transmembrane helix</keyword>
<name>A0A368TY99_9GAMM</name>